<evidence type="ECO:0000313" key="2">
    <source>
        <dbReference type="EMBL" id="BCX46814.1"/>
    </source>
</evidence>
<dbReference type="RefSeq" id="WP_338688703.1">
    <property type="nucleotide sequence ID" value="NZ_AP024702.1"/>
</dbReference>
<reference evidence="2 3" key="1">
    <citation type="submission" date="2021-06" db="EMBL/GenBank/DDBJ databases">
        <title>Complete genome of Haloferula helveola possessing various polysaccharide degrading enzymes.</title>
        <authorList>
            <person name="Takami H."/>
            <person name="Huang C."/>
            <person name="Hamasaki K."/>
        </authorList>
    </citation>
    <scope>NUCLEOTIDE SEQUENCE [LARGE SCALE GENOMIC DNA]</scope>
    <source>
        <strain evidence="2 3">CN-1</strain>
    </source>
</reference>
<gene>
    <name evidence="2" type="ORF">HAHE_07220</name>
</gene>
<evidence type="ECO:0000256" key="1">
    <source>
        <dbReference type="SAM" id="MobiDB-lite"/>
    </source>
</evidence>
<keyword evidence="3" id="KW-1185">Reference proteome</keyword>
<name>A0ABM7R9D5_9BACT</name>
<proteinExistence type="predicted"/>
<dbReference type="EMBL" id="AP024702">
    <property type="protein sequence ID" value="BCX46814.1"/>
    <property type="molecule type" value="Genomic_DNA"/>
</dbReference>
<accession>A0ABM7R9D5</accession>
<organism evidence="2 3">
    <name type="scientific">Haloferula helveola</name>
    <dbReference type="NCBI Taxonomy" id="490095"/>
    <lineage>
        <taxon>Bacteria</taxon>
        <taxon>Pseudomonadati</taxon>
        <taxon>Verrucomicrobiota</taxon>
        <taxon>Verrucomicrobiia</taxon>
        <taxon>Verrucomicrobiales</taxon>
        <taxon>Verrucomicrobiaceae</taxon>
        <taxon>Haloferula</taxon>
    </lineage>
</organism>
<dbReference type="Proteomes" id="UP001374893">
    <property type="component" value="Chromosome"/>
</dbReference>
<protein>
    <recommendedName>
        <fullName evidence="4">HEAT repeat domain-containing protein</fullName>
    </recommendedName>
</protein>
<evidence type="ECO:0000313" key="3">
    <source>
        <dbReference type="Proteomes" id="UP001374893"/>
    </source>
</evidence>
<feature type="compositionally biased region" description="Pro residues" evidence="1">
    <location>
        <begin position="45"/>
        <end position="63"/>
    </location>
</feature>
<evidence type="ECO:0008006" key="4">
    <source>
        <dbReference type="Google" id="ProtNLM"/>
    </source>
</evidence>
<sequence>MKHLPSKSLWRLPLATIAIGLGVGWLSRPEPSAMPDRNPVAAEPAPAPSRPKPVPPEPAPTTPASPRLRSANAIWASRQGPGFGAFAEAALTADLGMVESLWELRNETEPGFPNGLDPVTAVILIRWAELEPESMIEAVHCHPLGYAAWARVDIEASLSSLEEWLASPAFAKDEANRWGPKDSAALLTTLAEVDPHRAAEFEEKLPEFAQLSEFERFKVRIPPDPEAVGWEMLNLREVTASLAFDKWVASDPKAAIRWLAAKLEKGEGSKVANEKVIAGALKSFPPEDLPAIAALLPPGEERSQLVSAYVLALANYDPSQAIEFARSQAGTANVTGLLAKVGQALADEDPRRSIDLLADLLRDYPNGGRIAVVLPDGEEKMEGSVVEHGWLKSLSMAAPQETMALLSSRTDAVETGSPAQILGREWMLRDQVGYAGWVNSLHPGPMQDAFLVPLVSEIANLKSDGRGYYPDRQEAIRRASRISDDESRRQMIRRLASDFQKYSPTGMAKFAESDAATDEVRAIYAEITRKAE</sequence>
<feature type="region of interest" description="Disordered" evidence="1">
    <location>
        <begin position="30"/>
        <end position="66"/>
    </location>
</feature>